<dbReference type="PROSITE" id="PS51318">
    <property type="entry name" value="TAT"/>
    <property type="match status" value="1"/>
</dbReference>
<organism evidence="2 3">
    <name type="scientific">Streptomyces phaeochromogenes</name>
    <dbReference type="NCBI Taxonomy" id="1923"/>
    <lineage>
        <taxon>Bacteria</taxon>
        <taxon>Bacillati</taxon>
        <taxon>Actinomycetota</taxon>
        <taxon>Actinomycetes</taxon>
        <taxon>Kitasatosporales</taxon>
        <taxon>Streptomycetaceae</taxon>
        <taxon>Streptomyces</taxon>
        <taxon>Streptomyces phaeochromogenes group</taxon>
    </lineage>
</organism>
<evidence type="ECO:0000313" key="2">
    <source>
        <dbReference type="EMBL" id="WSD16697.1"/>
    </source>
</evidence>
<feature type="signal peptide" evidence="1">
    <location>
        <begin position="1"/>
        <end position="30"/>
    </location>
</feature>
<dbReference type="Proteomes" id="UP001340816">
    <property type="component" value="Chromosome"/>
</dbReference>
<protein>
    <submittedName>
        <fullName evidence="2">Uncharacterized protein</fullName>
    </submittedName>
</protein>
<keyword evidence="3" id="KW-1185">Reference proteome</keyword>
<reference evidence="2 3" key="1">
    <citation type="submission" date="2022-10" db="EMBL/GenBank/DDBJ databases">
        <title>The complete genomes of actinobacterial strains from the NBC collection.</title>
        <authorList>
            <person name="Joergensen T.S."/>
            <person name="Alvarez Arevalo M."/>
            <person name="Sterndorff E.B."/>
            <person name="Faurdal D."/>
            <person name="Vuksanovic O."/>
            <person name="Mourched A.-S."/>
            <person name="Charusanti P."/>
            <person name="Shaw S."/>
            <person name="Blin K."/>
            <person name="Weber T."/>
        </authorList>
    </citation>
    <scope>NUCLEOTIDE SEQUENCE [LARGE SCALE GENOMIC DNA]</scope>
    <source>
        <strain evidence="2 3">NBC 01752</strain>
    </source>
</reference>
<evidence type="ECO:0000313" key="3">
    <source>
        <dbReference type="Proteomes" id="UP001340816"/>
    </source>
</evidence>
<gene>
    <name evidence="2" type="ORF">OHB35_27540</name>
</gene>
<evidence type="ECO:0000256" key="1">
    <source>
        <dbReference type="SAM" id="SignalP"/>
    </source>
</evidence>
<proteinExistence type="predicted"/>
<accession>A0ABZ1HGK4</accession>
<dbReference type="InterPro" id="IPR006311">
    <property type="entry name" value="TAT_signal"/>
</dbReference>
<feature type="chain" id="PRO_5046999647" evidence="1">
    <location>
        <begin position="31"/>
        <end position="348"/>
    </location>
</feature>
<dbReference type="RefSeq" id="WP_326760217.1">
    <property type="nucleotide sequence ID" value="NZ_CP109135.1"/>
</dbReference>
<sequence length="348" mass="35740">MNPKRRNAVLLASTFVAASAVTGIAPSAQAAPQACTYQAAHLPVPAGIKSGVVKATGGAEVYAGEVEFPEDDSLEHAVLWSGGRMTDLGPAAGADFDLSVSDVNSKGTVVGHGAKITGVVEGFPTWSWFPVRSRDGKLEQLPVPAGSHDVQTRVITENGDIYGEGYGSNPNYTEVYKWPADQAGTVVKLPGLPRGSRVEGVDADGTVAITAEEAPAGTWRPYLWKDGTAKPLAIPAGAANASVTGISNGVVVGDALDADFNPSAVMWNKDGKVTALPNGQRTTAVNSKGLILGTNKRLVASLWQLSASAGAAPSDGVVTTLGDDGTLVGSKARPGATFPRFPAVWHCG</sequence>
<name>A0ABZ1HGK4_STRPH</name>
<dbReference type="EMBL" id="CP109135">
    <property type="protein sequence ID" value="WSD16697.1"/>
    <property type="molecule type" value="Genomic_DNA"/>
</dbReference>
<keyword evidence="1" id="KW-0732">Signal</keyword>